<dbReference type="AlphaFoldDB" id="A0AAN8FCJ1"/>
<name>A0AAN8FCJ1_TRICO</name>
<keyword evidence="1" id="KW-0472">Membrane</keyword>
<gene>
    <name evidence="2" type="ORF">GCK32_006793</name>
</gene>
<sequence length="210" mass="23179">MGDACDDFQLALCSPLFDNRVMVIIRRKHIGDTQRCFLNVAMLNEKDLTEIVYGVRLCIALLTGKATDLLSSESDLRCCKQSSAFQIWSAKTAVSVCIHNWIIATGLTVSGVLVGDPSGSFYFTNILENTVIMLCAFTVLVCTCLYVSLGYVILRANLIRKNMGIGKGELEYLLCAVLTFAPLILELIRSIQEKYDYNSAKLSLSIAKKA</sequence>
<keyword evidence="1" id="KW-0812">Transmembrane</keyword>
<feature type="transmembrane region" description="Helical" evidence="1">
    <location>
        <begin position="131"/>
        <end position="158"/>
    </location>
</feature>
<keyword evidence="1" id="KW-1133">Transmembrane helix</keyword>
<organism evidence="2 3">
    <name type="scientific">Trichostrongylus colubriformis</name>
    <name type="common">Black scour worm</name>
    <dbReference type="NCBI Taxonomy" id="6319"/>
    <lineage>
        <taxon>Eukaryota</taxon>
        <taxon>Metazoa</taxon>
        <taxon>Ecdysozoa</taxon>
        <taxon>Nematoda</taxon>
        <taxon>Chromadorea</taxon>
        <taxon>Rhabditida</taxon>
        <taxon>Rhabditina</taxon>
        <taxon>Rhabditomorpha</taxon>
        <taxon>Strongyloidea</taxon>
        <taxon>Trichostrongylidae</taxon>
        <taxon>Trichostrongylus</taxon>
    </lineage>
</organism>
<protein>
    <submittedName>
        <fullName evidence="2">Uncharacterized protein</fullName>
    </submittedName>
</protein>
<reference evidence="2 3" key="1">
    <citation type="submission" date="2019-10" db="EMBL/GenBank/DDBJ databases">
        <title>Assembly and Annotation for the nematode Trichostrongylus colubriformis.</title>
        <authorList>
            <person name="Martin J."/>
        </authorList>
    </citation>
    <scope>NUCLEOTIDE SEQUENCE [LARGE SCALE GENOMIC DNA]</scope>
    <source>
        <strain evidence="2">G859</strain>
        <tissue evidence="2">Whole worm</tissue>
    </source>
</reference>
<comment type="caution">
    <text evidence="2">The sequence shown here is derived from an EMBL/GenBank/DDBJ whole genome shotgun (WGS) entry which is preliminary data.</text>
</comment>
<feature type="transmembrane region" description="Helical" evidence="1">
    <location>
        <begin position="170"/>
        <end position="188"/>
    </location>
</feature>
<proteinExistence type="predicted"/>
<accession>A0AAN8FCJ1</accession>
<evidence type="ECO:0000313" key="2">
    <source>
        <dbReference type="EMBL" id="KAK5974495.1"/>
    </source>
</evidence>
<evidence type="ECO:0000313" key="3">
    <source>
        <dbReference type="Proteomes" id="UP001331761"/>
    </source>
</evidence>
<dbReference type="Proteomes" id="UP001331761">
    <property type="component" value="Unassembled WGS sequence"/>
</dbReference>
<keyword evidence="3" id="KW-1185">Reference proteome</keyword>
<dbReference type="EMBL" id="WIXE01014159">
    <property type="protein sequence ID" value="KAK5974495.1"/>
    <property type="molecule type" value="Genomic_DNA"/>
</dbReference>
<evidence type="ECO:0000256" key="1">
    <source>
        <dbReference type="SAM" id="Phobius"/>
    </source>
</evidence>